<protein>
    <recommendedName>
        <fullName evidence="4">Tyr recombinase domain-containing protein</fullName>
    </recommendedName>
</protein>
<evidence type="ECO:0008006" key="4">
    <source>
        <dbReference type="Google" id="ProtNLM"/>
    </source>
</evidence>
<dbReference type="GO" id="GO:0006310">
    <property type="term" value="P:DNA recombination"/>
    <property type="evidence" value="ECO:0007669"/>
    <property type="project" value="UniProtKB-KW"/>
</dbReference>
<dbReference type="InterPro" id="IPR013762">
    <property type="entry name" value="Integrase-like_cat_sf"/>
</dbReference>
<dbReference type="GO" id="GO:0003677">
    <property type="term" value="F:DNA binding"/>
    <property type="evidence" value="ECO:0007669"/>
    <property type="project" value="UniProtKB-KW"/>
</dbReference>
<organism evidence="3">
    <name type="scientific">Amphimedon queenslandica</name>
    <name type="common">Sponge</name>
    <dbReference type="NCBI Taxonomy" id="400682"/>
    <lineage>
        <taxon>Eukaryota</taxon>
        <taxon>Metazoa</taxon>
        <taxon>Porifera</taxon>
        <taxon>Demospongiae</taxon>
        <taxon>Heteroscleromorpha</taxon>
        <taxon>Haplosclerida</taxon>
        <taxon>Niphatidae</taxon>
        <taxon>Amphimedon</taxon>
    </lineage>
</organism>
<accession>A0A1X7T589</accession>
<evidence type="ECO:0000256" key="1">
    <source>
        <dbReference type="ARBA" id="ARBA00023125"/>
    </source>
</evidence>
<dbReference type="InterPro" id="IPR011010">
    <property type="entry name" value="DNA_brk_join_enz"/>
</dbReference>
<dbReference type="Gene3D" id="1.10.150.130">
    <property type="match status" value="1"/>
</dbReference>
<dbReference type="PANTHER" id="PTHR34605">
    <property type="entry name" value="PHAGE_INTEGRASE DOMAIN-CONTAINING PROTEIN"/>
    <property type="match status" value="1"/>
</dbReference>
<keyword evidence="1" id="KW-0238">DNA-binding</keyword>
<dbReference type="OrthoDB" id="6110137at2759"/>
<dbReference type="STRING" id="400682.A0A1X7T589"/>
<dbReference type="Gene3D" id="1.10.443.10">
    <property type="entry name" value="Intergrase catalytic core"/>
    <property type="match status" value="1"/>
</dbReference>
<dbReference type="SUPFAM" id="SSF56349">
    <property type="entry name" value="DNA breaking-rejoining enzymes"/>
    <property type="match status" value="1"/>
</dbReference>
<dbReference type="InParanoid" id="A0A1X7T589"/>
<evidence type="ECO:0000313" key="3">
    <source>
        <dbReference type="EnsemblMetazoa" id="Aqu2.1.09648_001"/>
    </source>
</evidence>
<dbReference type="EnsemblMetazoa" id="Aqu2.1.09648_001">
    <property type="protein sequence ID" value="Aqu2.1.09648_001"/>
    <property type="gene ID" value="Aqu2.1.09648"/>
</dbReference>
<keyword evidence="2" id="KW-0233">DNA recombination</keyword>
<dbReference type="SUPFAM" id="SSF47823">
    <property type="entry name" value="lambda integrase-like, N-terminal domain"/>
    <property type="match status" value="1"/>
</dbReference>
<proteinExistence type="predicted"/>
<dbReference type="InterPro" id="IPR052925">
    <property type="entry name" value="Phage_Integrase-like_Recomb"/>
</dbReference>
<dbReference type="GO" id="GO:0015074">
    <property type="term" value="P:DNA integration"/>
    <property type="evidence" value="ECO:0007669"/>
    <property type="project" value="InterPro"/>
</dbReference>
<reference evidence="3" key="1">
    <citation type="submission" date="2017-05" db="UniProtKB">
        <authorList>
            <consortium name="EnsemblMetazoa"/>
        </authorList>
    </citation>
    <scope>IDENTIFICATION</scope>
</reference>
<name>A0A1X7T589_AMPQE</name>
<dbReference type="PANTHER" id="PTHR34605:SF3">
    <property type="entry name" value="P CELL-TYPE AGGLUTINATION PROTEIN MAP4-LIKE-RELATED"/>
    <property type="match status" value="1"/>
</dbReference>
<dbReference type="AlphaFoldDB" id="A0A1X7T589"/>
<sequence>MERPMFCLGVIQSQSGSLHSASTVTRAVVGLGDSLDIRGLDAEARHLFVAGLSGRTKSTYGSAKRRYVQFCVRAGIDPLPITEQTACCFVTHLYQEGLCPGSILVYLSALWHLSVEARLGVVSRESWPQLSYVVKGVKRENRDTPPRWRLLITLDIMEKLKVAWESGMEDQFTARLLWAVACTAFFGCFRLGELLLSKGTEVPAVGDSDIFFHRVGSRSWMVIGLRFSKTDQKGMGTKVHVSATSTDICPVVALQNYMVVRPARQGPVFVRVDGSPLLKSTFVQLVRKALLHSGVGQASYSSHSFQIGVATVAAEAGVPVHLLKAMGQ</sequence>
<dbReference type="InterPro" id="IPR010998">
    <property type="entry name" value="Integrase_recombinase_N"/>
</dbReference>
<evidence type="ECO:0000256" key="2">
    <source>
        <dbReference type="ARBA" id="ARBA00023172"/>
    </source>
</evidence>